<dbReference type="EMBL" id="QKXF01000766">
    <property type="protein sequence ID" value="RQM09123.1"/>
    <property type="molecule type" value="Genomic_DNA"/>
</dbReference>
<organism evidence="2 4">
    <name type="scientific">Peronospora effusa</name>
    <dbReference type="NCBI Taxonomy" id="542832"/>
    <lineage>
        <taxon>Eukaryota</taxon>
        <taxon>Sar</taxon>
        <taxon>Stramenopiles</taxon>
        <taxon>Oomycota</taxon>
        <taxon>Peronosporomycetes</taxon>
        <taxon>Peronosporales</taxon>
        <taxon>Peronosporaceae</taxon>
        <taxon>Peronospora</taxon>
    </lineage>
</organism>
<keyword evidence="4" id="KW-1185">Reference proteome</keyword>
<dbReference type="Proteomes" id="UP000282087">
    <property type="component" value="Unassembled WGS sequence"/>
</dbReference>
<dbReference type="OrthoDB" id="160040at2759"/>
<evidence type="ECO:0000313" key="3">
    <source>
        <dbReference type="EMBL" id="RQM09123.1"/>
    </source>
</evidence>
<dbReference type="EMBL" id="QLLG01000626">
    <property type="protein sequence ID" value="RMX62448.1"/>
    <property type="molecule type" value="Genomic_DNA"/>
</dbReference>
<evidence type="ECO:0000259" key="1">
    <source>
        <dbReference type="Pfam" id="PF07727"/>
    </source>
</evidence>
<dbReference type="InterPro" id="IPR013103">
    <property type="entry name" value="RVT_2"/>
</dbReference>
<comment type="caution">
    <text evidence="2">The sequence shown here is derived from an EMBL/GenBank/DDBJ whole genome shotgun (WGS) entry which is preliminary data.</text>
</comment>
<dbReference type="Proteomes" id="UP000286097">
    <property type="component" value="Unassembled WGS sequence"/>
</dbReference>
<proteinExistence type="predicted"/>
<dbReference type="STRING" id="542832.A0A3M6V728"/>
<gene>
    <name evidence="3" type="ORF">DD237_006462</name>
    <name evidence="2" type="ORF">DD238_008265</name>
</gene>
<dbReference type="Pfam" id="PF07727">
    <property type="entry name" value="RVT_2"/>
    <property type="match status" value="1"/>
</dbReference>
<dbReference type="AlphaFoldDB" id="A0A3M6V728"/>
<evidence type="ECO:0000313" key="2">
    <source>
        <dbReference type="EMBL" id="RMX62448.1"/>
    </source>
</evidence>
<protein>
    <recommendedName>
        <fullName evidence="1">Reverse transcriptase Ty1/copia-type domain-containing protein</fullName>
    </recommendedName>
</protein>
<accession>A0A3M6V728</accession>
<sequence>MVAAARRSKLLNSGEQQQPEGFEDYKVYSAFKTLHEDSRGRRGLRATDVKIPKNYRQAMRSKHAKLWREAMDMEIDALRAKEVLRQISRSEMPTDHRTINTMWVFAVKTDHLGYVVRFKARVVERGDKQRPGIDFKDTFSPVARMATFRMFIAVCIIRDMVIYQGDINTAYLNATLGIKQYLEEVEGYPCEDKGMIYVIDKALYGLSQSGRE</sequence>
<reference evidence="4 5" key="1">
    <citation type="submission" date="2018-06" db="EMBL/GenBank/DDBJ databases">
        <title>Comparative genomics of downy mildews reveals potential adaptations to biotrophy.</title>
        <authorList>
            <person name="Fletcher K."/>
            <person name="Klosterman S.J."/>
            <person name="Derevnina L."/>
            <person name="Martin F."/>
            <person name="Koike S."/>
            <person name="Reyes Chin-Wo S."/>
            <person name="Mou B."/>
            <person name="Michelmore R."/>
        </authorList>
    </citation>
    <scope>NUCLEOTIDE SEQUENCE [LARGE SCALE GENOMIC DNA]</scope>
    <source>
        <strain evidence="3 5">R13</strain>
        <strain evidence="2 4">R14</strain>
    </source>
</reference>
<evidence type="ECO:0000313" key="5">
    <source>
        <dbReference type="Proteomes" id="UP000286097"/>
    </source>
</evidence>
<name>A0A3M6V728_9STRA</name>
<evidence type="ECO:0000313" key="4">
    <source>
        <dbReference type="Proteomes" id="UP000282087"/>
    </source>
</evidence>
<feature type="domain" description="Reverse transcriptase Ty1/copia-type" evidence="1">
    <location>
        <begin position="91"/>
        <end position="211"/>
    </location>
</feature>
<dbReference type="VEuPathDB" id="FungiDB:DD237_006462"/>